<evidence type="ECO:0000256" key="1">
    <source>
        <dbReference type="SAM" id="MobiDB-lite"/>
    </source>
</evidence>
<feature type="region of interest" description="Disordered" evidence="1">
    <location>
        <begin position="167"/>
        <end position="231"/>
    </location>
</feature>
<dbReference type="Proteomes" id="UP000245771">
    <property type="component" value="Unassembled WGS sequence"/>
</dbReference>
<reference evidence="2 3" key="1">
    <citation type="journal article" date="2018" name="Mol. Biol. Evol.">
        <title>Broad Genomic Sampling Reveals a Smut Pathogenic Ancestry of the Fungal Clade Ustilaginomycotina.</title>
        <authorList>
            <person name="Kijpornyongpan T."/>
            <person name="Mondo S.J."/>
            <person name="Barry K."/>
            <person name="Sandor L."/>
            <person name="Lee J."/>
            <person name="Lipzen A."/>
            <person name="Pangilinan J."/>
            <person name="LaButti K."/>
            <person name="Hainaut M."/>
            <person name="Henrissat B."/>
            <person name="Grigoriev I.V."/>
            <person name="Spatafora J.W."/>
            <person name="Aime M.C."/>
        </authorList>
    </citation>
    <scope>NUCLEOTIDE SEQUENCE [LARGE SCALE GENOMIC DNA]</scope>
    <source>
        <strain evidence="2 3">MCA 3882</strain>
    </source>
</reference>
<keyword evidence="3" id="KW-1185">Reference proteome</keyword>
<evidence type="ECO:0000313" key="3">
    <source>
        <dbReference type="Proteomes" id="UP000245771"/>
    </source>
</evidence>
<gene>
    <name evidence="2" type="ORF">FA14DRAFT_174084</name>
</gene>
<feature type="compositionally biased region" description="Polar residues" evidence="1">
    <location>
        <begin position="222"/>
        <end position="231"/>
    </location>
</feature>
<evidence type="ECO:0000313" key="2">
    <source>
        <dbReference type="EMBL" id="PWN34408.1"/>
    </source>
</evidence>
<dbReference type="RefSeq" id="XP_025354710.1">
    <property type="nucleotide sequence ID" value="XM_025500517.1"/>
</dbReference>
<dbReference type="InParanoid" id="A0A316VBD4"/>
<dbReference type="EMBL" id="KZ819604">
    <property type="protein sequence ID" value="PWN34408.1"/>
    <property type="molecule type" value="Genomic_DNA"/>
</dbReference>
<accession>A0A316VBD4</accession>
<feature type="compositionally biased region" description="Acidic residues" evidence="1">
    <location>
        <begin position="203"/>
        <end position="220"/>
    </location>
</feature>
<sequence>MESKSTKCFRGRFEKVFARLRKAVEYIAYPFADTRKIEIRTYQSSKRNIISRNGALRGASAITQVFRHRHSSIMFTQRFQNSIHKQFSWSRGQYLIINQNGDMIILVASYTTLAFSSSRYPFLGSKNSFFAILTPPHTHPIFIGENELDEYDDEDDSEFDIHDMIYGGEFGEDQGDRRARSPSNENFSDRDEEMMVGAGHYDNDEESEGGTENSYSEEEGTYASNSDDGAS</sequence>
<proteinExistence type="predicted"/>
<dbReference type="AlphaFoldDB" id="A0A316VBD4"/>
<name>A0A316VBD4_9BASI</name>
<protein>
    <submittedName>
        <fullName evidence="2">Uncharacterized protein</fullName>
    </submittedName>
</protein>
<dbReference type="GeneID" id="37022298"/>
<organism evidence="2 3">
    <name type="scientific">Meira miltonrushii</name>
    <dbReference type="NCBI Taxonomy" id="1280837"/>
    <lineage>
        <taxon>Eukaryota</taxon>
        <taxon>Fungi</taxon>
        <taxon>Dikarya</taxon>
        <taxon>Basidiomycota</taxon>
        <taxon>Ustilaginomycotina</taxon>
        <taxon>Exobasidiomycetes</taxon>
        <taxon>Exobasidiales</taxon>
        <taxon>Brachybasidiaceae</taxon>
        <taxon>Meira</taxon>
    </lineage>
</organism>